<gene>
    <name evidence="7" type="ORF">B0T26DRAFT_641103</name>
</gene>
<feature type="region of interest" description="Disordered" evidence="5">
    <location>
        <begin position="256"/>
        <end position="292"/>
    </location>
</feature>
<keyword evidence="3" id="KW-0862">Zinc</keyword>
<dbReference type="CDD" id="cd15760">
    <property type="entry name" value="FYVE_scVPS27p_like"/>
    <property type="match status" value="1"/>
</dbReference>
<feature type="compositionally biased region" description="Low complexity" evidence="5">
    <location>
        <begin position="71"/>
        <end position="87"/>
    </location>
</feature>
<reference evidence="7" key="1">
    <citation type="submission" date="2023-06" db="EMBL/GenBank/DDBJ databases">
        <title>Genome-scale phylogeny and comparative genomics of the fungal order Sordariales.</title>
        <authorList>
            <consortium name="Lawrence Berkeley National Laboratory"/>
            <person name="Hensen N."/>
            <person name="Bonometti L."/>
            <person name="Westerberg I."/>
            <person name="Brannstrom I.O."/>
            <person name="Guillou S."/>
            <person name="Cros-Aarteil S."/>
            <person name="Calhoun S."/>
            <person name="Haridas S."/>
            <person name="Kuo A."/>
            <person name="Mondo S."/>
            <person name="Pangilinan J."/>
            <person name="Riley R."/>
            <person name="LaButti K."/>
            <person name="Andreopoulos B."/>
            <person name="Lipzen A."/>
            <person name="Chen C."/>
            <person name="Yanf M."/>
            <person name="Daum C."/>
            <person name="Ng V."/>
            <person name="Clum A."/>
            <person name="Steindorff A."/>
            <person name="Ohm R."/>
            <person name="Martin F."/>
            <person name="Silar P."/>
            <person name="Natvig D."/>
            <person name="Lalanne C."/>
            <person name="Gautier V."/>
            <person name="Ament-velasquez S.L."/>
            <person name="Kruys A."/>
            <person name="Hutchinson M.I."/>
            <person name="Powell A.J."/>
            <person name="Barry K."/>
            <person name="Miller A.N."/>
            <person name="Grigoriev I.V."/>
            <person name="Debuchy R."/>
            <person name="Gladieux P."/>
            <person name="Thoren M.H."/>
            <person name="Johannesson H."/>
        </authorList>
    </citation>
    <scope>NUCLEOTIDE SEQUENCE</scope>
    <source>
        <strain evidence="7">SMH2392-1A</strain>
    </source>
</reference>
<sequence>MATDFIMPRMPDLQQQPAFLPHNQRQQQLRQPPASQPAFHQAPMRDAIYVPPSVVPFHSALATQYTNPQISPLSTSGSSSPTSPRPGIARQIRPMYMPAVLRPTEFPSKAPEPQAKPEDEADADDQPLRSSNSFMSLPGLSAFGRLSRRSTGDSGKCVNGDWNLDLFPEPTGPPTRKHWKCDQESSVCDHTTCKRYFSYFIRRHHCRKCGNIFCDMHSTFEIPLDQDVNFNPRGSPSRACAHCYFQFKEWRSRTNSQASSLTSSDGGKPGDATLTSPTSITGGRTAHPSEVAHSVPRDWNWSTF</sequence>
<dbReference type="PANTHER" id="PTHR23164">
    <property type="entry name" value="EARLY ENDOSOME ANTIGEN 1"/>
    <property type="match status" value="1"/>
</dbReference>
<dbReference type="Proteomes" id="UP001172101">
    <property type="component" value="Unassembled WGS sequence"/>
</dbReference>
<protein>
    <recommendedName>
        <fullName evidence="6">FYVE-type domain-containing protein</fullName>
    </recommendedName>
</protein>
<feature type="region of interest" description="Disordered" evidence="5">
    <location>
        <begin position="68"/>
        <end position="89"/>
    </location>
</feature>
<dbReference type="InterPro" id="IPR011011">
    <property type="entry name" value="Znf_FYVE_PHD"/>
</dbReference>
<dbReference type="InterPro" id="IPR000306">
    <property type="entry name" value="Znf_FYVE"/>
</dbReference>
<evidence type="ECO:0000256" key="4">
    <source>
        <dbReference type="PROSITE-ProRule" id="PRU00091"/>
    </source>
</evidence>
<evidence type="ECO:0000259" key="6">
    <source>
        <dbReference type="PROSITE" id="PS50178"/>
    </source>
</evidence>
<dbReference type="GO" id="GO:0008270">
    <property type="term" value="F:zinc ion binding"/>
    <property type="evidence" value="ECO:0007669"/>
    <property type="project" value="UniProtKB-KW"/>
</dbReference>
<evidence type="ECO:0000256" key="1">
    <source>
        <dbReference type="ARBA" id="ARBA00022723"/>
    </source>
</evidence>
<dbReference type="InterPro" id="IPR013083">
    <property type="entry name" value="Znf_RING/FYVE/PHD"/>
</dbReference>
<dbReference type="SMART" id="SM00064">
    <property type="entry name" value="FYVE"/>
    <property type="match status" value="1"/>
</dbReference>
<keyword evidence="2 4" id="KW-0863">Zinc-finger</keyword>
<dbReference type="AlphaFoldDB" id="A0AA40AVU0"/>
<dbReference type="InterPro" id="IPR017455">
    <property type="entry name" value="Znf_FYVE-rel"/>
</dbReference>
<feature type="compositionally biased region" description="Polar residues" evidence="5">
    <location>
        <begin position="256"/>
        <end position="265"/>
    </location>
</feature>
<keyword evidence="1" id="KW-0479">Metal-binding</keyword>
<dbReference type="Gene3D" id="3.30.40.10">
    <property type="entry name" value="Zinc/RING finger domain, C3HC4 (zinc finger)"/>
    <property type="match status" value="1"/>
</dbReference>
<dbReference type="PANTHER" id="PTHR23164:SF30">
    <property type="entry name" value="EARLY ENDOSOME ANTIGEN 1"/>
    <property type="match status" value="1"/>
</dbReference>
<dbReference type="SUPFAM" id="SSF57903">
    <property type="entry name" value="FYVE/PHD zinc finger"/>
    <property type="match status" value="1"/>
</dbReference>
<feature type="region of interest" description="Disordered" evidence="5">
    <location>
        <begin position="104"/>
        <end position="136"/>
    </location>
</feature>
<evidence type="ECO:0000313" key="8">
    <source>
        <dbReference type="Proteomes" id="UP001172101"/>
    </source>
</evidence>
<feature type="compositionally biased region" description="Polar residues" evidence="5">
    <location>
        <begin position="273"/>
        <end position="282"/>
    </location>
</feature>
<accession>A0AA40AVU0</accession>
<dbReference type="RefSeq" id="XP_060298820.1">
    <property type="nucleotide sequence ID" value="XM_060437295.1"/>
</dbReference>
<dbReference type="Pfam" id="PF01363">
    <property type="entry name" value="FYVE"/>
    <property type="match status" value="1"/>
</dbReference>
<comment type="caution">
    <text evidence="7">The sequence shown here is derived from an EMBL/GenBank/DDBJ whole genome shotgun (WGS) entry which is preliminary data.</text>
</comment>
<proteinExistence type="predicted"/>
<organism evidence="7 8">
    <name type="scientific">Lasiosphaeria miniovina</name>
    <dbReference type="NCBI Taxonomy" id="1954250"/>
    <lineage>
        <taxon>Eukaryota</taxon>
        <taxon>Fungi</taxon>
        <taxon>Dikarya</taxon>
        <taxon>Ascomycota</taxon>
        <taxon>Pezizomycotina</taxon>
        <taxon>Sordariomycetes</taxon>
        <taxon>Sordariomycetidae</taxon>
        <taxon>Sordariales</taxon>
        <taxon>Lasiosphaeriaceae</taxon>
        <taxon>Lasiosphaeria</taxon>
    </lineage>
</organism>
<evidence type="ECO:0000256" key="3">
    <source>
        <dbReference type="ARBA" id="ARBA00022833"/>
    </source>
</evidence>
<evidence type="ECO:0000256" key="5">
    <source>
        <dbReference type="SAM" id="MobiDB-lite"/>
    </source>
</evidence>
<dbReference type="EMBL" id="JAUIRO010000003">
    <property type="protein sequence ID" value="KAK0722896.1"/>
    <property type="molecule type" value="Genomic_DNA"/>
</dbReference>
<feature type="domain" description="FYVE-type" evidence="6">
    <location>
        <begin position="193"/>
        <end position="248"/>
    </location>
</feature>
<keyword evidence="8" id="KW-1185">Reference proteome</keyword>
<name>A0AA40AVU0_9PEZI</name>
<evidence type="ECO:0000313" key="7">
    <source>
        <dbReference type="EMBL" id="KAK0722896.1"/>
    </source>
</evidence>
<evidence type="ECO:0000256" key="2">
    <source>
        <dbReference type="ARBA" id="ARBA00022771"/>
    </source>
</evidence>
<dbReference type="PROSITE" id="PS50178">
    <property type="entry name" value="ZF_FYVE"/>
    <property type="match status" value="1"/>
</dbReference>
<dbReference type="GeneID" id="85320565"/>